<dbReference type="Proteomes" id="UP001164286">
    <property type="component" value="Unassembled WGS sequence"/>
</dbReference>
<proteinExistence type="predicted"/>
<keyword evidence="2" id="KW-0812">Transmembrane</keyword>
<evidence type="ECO:0000313" key="5">
    <source>
        <dbReference type="Proteomes" id="UP001164286"/>
    </source>
</evidence>
<dbReference type="RefSeq" id="XP_052944676.1">
    <property type="nucleotide sequence ID" value="XM_053087468.1"/>
</dbReference>
<feature type="region of interest" description="Disordered" evidence="1">
    <location>
        <begin position="224"/>
        <end position="243"/>
    </location>
</feature>
<feature type="transmembrane region" description="Helical" evidence="2">
    <location>
        <begin position="108"/>
        <end position="128"/>
    </location>
</feature>
<evidence type="ECO:0000259" key="3">
    <source>
        <dbReference type="Pfam" id="PF24535"/>
    </source>
</evidence>
<protein>
    <recommendedName>
        <fullName evidence="3">DUF7598 domain-containing protein</fullName>
    </recommendedName>
</protein>
<keyword evidence="2" id="KW-0472">Membrane</keyword>
<feature type="transmembrane region" description="Helical" evidence="2">
    <location>
        <begin position="15"/>
        <end position="40"/>
    </location>
</feature>
<comment type="caution">
    <text evidence="4">The sequence shown here is derived from an EMBL/GenBank/DDBJ whole genome shotgun (WGS) entry which is preliminary data.</text>
</comment>
<gene>
    <name evidence="4" type="ORF">MKK02DRAFT_28024</name>
</gene>
<feature type="domain" description="DUF7598" evidence="3">
    <location>
        <begin position="77"/>
        <end position="135"/>
    </location>
</feature>
<accession>A0AA38H9G9</accession>
<dbReference type="AlphaFoldDB" id="A0AA38H9G9"/>
<reference evidence="4" key="1">
    <citation type="journal article" date="2022" name="G3 (Bethesda)">
        <title>High quality genome of the basidiomycete yeast Dioszegia hungarica PDD-24b-2 isolated from cloud water.</title>
        <authorList>
            <person name="Jarrige D."/>
            <person name="Haridas S."/>
            <person name="Bleykasten-Grosshans C."/>
            <person name="Joly M."/>
            <person name="Nadalig T."/>
            <person name="Sancelme M."/>
            <person name="Vuilleumier S."/>
            <person name="Grigoriev I.V."/>
            <person name="Amato P."/>
            <person name="Bringel F."/>
        </authorList>
    </citation>
    <scope>NUCLEOTIDE SEQUENCE</scope>
    <source>
        <strain evidence="4">PDD-24b-2</strain>
    </source>
</reference>
<sequence>MSNLTPFLPSRPSGVVFISLNVLRVLSILALTLVLSANIVTMAKDIKAIKNPAPVNDDWDCEYYEYSTVPDQTGGPFWSVLHRIFITLECLVLIMSEMGIPRSLFESFLPILGPGHGLGCLGVFQALIATQMLSHYCELFPQATSWLLFIVGCFNAIAGIVFRQKAKERRLIFSWENASSSTPQTRMAATAWDMVHPPSPSHSRSNANANAGGKYDKMTDIPLSRSSTAHSAKESPLLPPGVNQKLGERFAGLQKGIGAFGFGKQATGAGVKISRPMETLPRYGN</sequence>
<organism evidence="4 5">
    <name type="scientific">Dioszegia hungarica</name>
    <dbReference type="NCBI Taxonomy" id="4972"/>
    <lineage>
        <taxon>Eukaryota</taxon>
        <taxon>Fungi</taxon>
        <taxon>Dikarya</taxon>
        <taxon>Basidiomycota</taxon>
        <taxon>Agaricomycotina</taxon>
        <taxon>Tremellomycetes</taxon>
        <taxon>Tremellales</taxon>
        <taxon>Bulleribasidiaceae</taxon>
        <taxon>Dioszegia</taxon>
    </lineage>
</organism>
<evidence type="ECO:0000256" key="2">
    <source>
        <dbReference type="SAM" id="Phobius"/>
    </source>
</evidence>
<keyword evidence="5" id="KW-1185">Reference proteome</keyword>
<feature type="transmembrane region" description="Helical" evidence="2">
    <location>
        <begin position="143"/>
        <end position="162"/>
    </location>
</feature>
<evidence type="ECO:0000256" key="1">
    <source>
        <dbReference type="SAM" id="MobiDB-lite"/>
    </source>
</evidence>
<evidence type="ECO:0000313" key="4">
    <source>
        <dbReference type="EMBL" id="KAI9634899.1"/>
    </source>
</evidence>
<dbReference type="Pfam" id="PF24535">
    <property type="entry name" value="DUF7598"/>
    <property type="match status" value="1"/>
</dbReference>
<name>A0AA38H9G9_9TREE</name>
<dbReference type="InterPro" id="IPR056019">
    <property type="entry name" value="DUF7598"/>
</dbReference>
<keyword evidence="2" id="KW-1133">Transmembrane helix</keyword>
<dbReference type="GeneID" id="77726673"/>
<dbReference type="EMBL" id="JAKWFO010000006">
    <property type="protein sequence ID" value="KAI9634899.1"/>
    <property type="molecule type" value="Genomic_DNA"/>
</dbReference>